<gene>
    <name evidence="13" type="ORF">K7X08_018177</name>
</gene>
<accession>A0A9Q1R705</accession>
<dbReference type="PANTHER" id="PTHR43706:SF41">
    <property type="entry name" value="NADH:UBIQUINONE REDUCTASE (NON-ELECTROGENIC)"/>
    <property type="match status" value="1"/>
</dbReference>
<keyword evidence="10" id="KW-0576">Peroxisome</keyword>
<dbReference type="GO" id="GO:0005743">
    <property type="term" value="C:mitochondrial inner membrane"/>
    <property type="evidence" value="ECO:0007669"/>
    <property type="project" value="UniProtKB-SubCell"/>
</dbReference>
<evidence type="ECO:0000256" key="7">
    <source>
        <dbReference type="ARBA" id="ARBA00023002"/>
    </source>
</evidence>
<keyword evidence="6" id="KW-0274">FAD</keyword>
<reference evidence="14" key="1">
    <citation type="journal article" date="2023" name="Proc. Natl. Acad. Sci. U.S.A.">
        <title>Genomic and structural basis for evolution of tropane alkaloid biosynthesis.</title>
        <authorList>
            <person name="Wanga Y.-J."/>
            <person name="Taina T."/>
            <person name="Yua J.-Y."/>
            <person name="Lia J."/>
            <person name="Xua B."/>
            <person name="Chenc J."/>
            <person name="D'Auriad J.C."/>
            <person name="Huanga J.-P."/>
            <person name="Huanga S.-X."/>
        </authorList>
    </citation>
    <scope>NUCLEOTIDE SEQUENCE [LARGE SCALE GENOMIC DNA]</scope>
    <source>
        <strain evidence="14">cv. KIB-2019</strain>
    </source>
</reference>
<dbReference type="GO" id="GO:0003954">
    <property type="term" value="F:NADH dehydrogenase activity"/>
    <property type="evidence" value="ECO:0007669"/>
    <property type="project" value="InterPro"/>
</dbReference>
<organism evidence="13 14">
    <name type="scientific">Anisodus acutangulus</name>
    <dbReference type="NCBI Taxonomy" id="402998"/>
    <lineage>
        <taxon>Eukaryota</taxon>
        <taxon>Viridiplantae</taxon>
        <taxon>Streptophyta</taxon>
        <taxon>Embryophyta</taxon>
        <taxon>Tracheophyta</taxon>
        <taxon>Spermatophyta</taxon>
        <taxon>Magnoliopsida</taxon>
        <taxon>eudicotyledons</taxon>
        <taxon>Gunneridae</taxon>
        <taxon>Pentapetalae</taxon>
        <taxon>asterids</taxon>
        <taxon>lamiids</taxon>
        <taxon>Solanales</taxon>
        <taxon>Solanaceae</taxon>
        <taxon>Solanoideae</taxon>
        <taxon>Hyoscyameae</taxon>
        <taxon>Anisodus</taxon>
    </lineage>
</organism>
<dbReference type="InterPro" id="IPR011992">
    <property type="entry name" value="EF-hand-dom_pair"/>
</dbReference>
<dbReference type="GO" id="GO:0005509">
    <property type="term" value="F:calcium ion binding"/>
    <property type="evidence" value="ECO:0007669"/>
    <property type="project" value="InterPro"/>
</dbReference>
<comment type="subcellular location">
    <subcellularLocation>
        <location evidence="1">Mitochondrion inner membrane</location>
        <topology evidence="1">Peripheral membrane protein</topology>
        <orientation evidence="1">Intermembrane side</orientation>
    </subcellularLocation>
    <subcellularLocation>
        <location evidence="2">Peroxisome</location>
    </subcellularLocation>
</comment>
<evidence type="ECO:0000313" key="13">
    <source>
        <dbReference type="EMBL" id="KAJ8545594.1"/>
    </source>
</evidence>
<dbReference type="Proteomes" id="UP001152561">
    <property type="component" value="Unassembled WGS sequence"/>
</dbReference>
<keyword evidence="4" id="KW-0285">Flavoprotein</keyword>
<dbReference type="AlphaFoldDB" id="A0A9Q1R705"/>
<dbReference type="EMBL" id="JAJAGQ010000013">
    <property type="protein sequence ID" value="KAJ8545594.1"/>
    <property type="molecule type" value="Genomic_DNA"/>
</dbReference>
<keyword evidence="8" id="KW-0520">NAD</keyword>
<dbReference type="InterPro" id="IPR023753">
    <property type="entry name" value="FAD/NAD-binding_dom"/>
</dbReference>
<dbReference type="Gene3D" id="3.50.50.100">
    <property type="match status" value="2"/>
</dbReference>
<evidence type="ECO:0000256" key="3">
    <source>
        <dbReference type="ARBA" id="ARBA00005272"/>
    </source>
</evidence>
<feature type="domain" description="EF-hand" evidence="12">
    <location>
        <begin position="119"/>
        <end position="152"/>
    </location>
</feature>
<dbReference type="PROSITE" id="PS50222">
    <property type="entry name" value="EF_HAND_2"/>
    <property type="match status" value="1"/>
</dbReference>
<comment type="catalytic activity">
    <reaction evidence="11">
        <text>a ubiquinone + NADH + H(+) = a ubiquinol + NAD(+)</text>
        <dbReference type="Rhea" id="RHEA:23152"/>
        <dbReference type="Rhea" id="RHEA-COMP:9565"/>
        <dbReference type="Rhea" id="RHEA-COMP:9566"/>
        <dbReference type="ChEBI" id="CHEBI:15378"/>
        <dbReference type="ChEBI" id="CHEBI:16389"/>
        <dbReference type="ChEBI" id="CHEBI:17976"/>
        <dbReference type="ChEBI" id="CHEBI:57540"/>
        <dbReference type="ChEBI" id="CHEBI:57945"/>
    </reaction>
</comment>
<evidence type="ECO:0000313" key="14">
    <source>
        <dbReference type="Proteomes" id="UP001152561"/>
    </source>
</evidence>
<dbReference type="OrthoDB" id="3244603at2759"/>
<dbReference type="InterPro" id="IPR002048">
    <property type="entry name" value="EF_hand_dom"/>
</dbReference>
<keyword evidence="9" id="KW-0496">Mitochondrion</keyword>
<evidence type="ECO:0000256" key="5">
    <source>
        <dbReference type="ARBA" id="ARBA00022792"/>
    </source>
</evidence>
<name>A0A9Q1R705_9SOLA</name>
<keyword evidence="5" id="KW-0999">Mitochondrion inner membrane</keyword>
<evidence type="ECO:0000256" key="10">
    <source>
        <dbReference type="ARBA" id="ARBA00023140"/>
    </source>
</evidence>
<protein>
    <recommendedName>
        <fullName evidence="12">EF-hand domain-containing protein</fullName>
    </recommendedName>
</protein>
<evidence type="ECO:0000256" key="4">
    <source>
        <dbReference type="ARBA" id="ARBA00022630"/>
    </source>
</evidence>
<dbReference type="SUPFAM" id="SSF47473">
    <property type="entry name" value="EF-hand"/>
    <property type="match status" value="1"/>
</dbReference>
<dbReference type="Pfam" id="PF07992">
    <property type="entry name" value="Pyr_redox_2"/>
    <property type="match status" value="1"/>
</dbReference>
<evidence type="ECO:0000256" key="11">
    <source>
        <dbReference type="ARBA" id="ARBA00049010"/>
    </source>
</evidence>
<evidence type="ECO:0000259" key="12">
    <source>
        <dbReference type="PROSITE" id="PS50222"/>
    </source>
</evidence>
<evidence type="ECO:0000256" key="6">
    <source>
        <dbReference type="ARBA" id="ARBA00022827"/>
    </source>
</evidence>
<comment type="caution">
    <text evidence="13">The sequence shown here is derived from an EMBL/GenBank/DDBJ whole genome shotgun (WGS) entry which is preliminary data.</text>
</comment>
<evidence type="ECO:0000256" key="8">
    <source>
        <dbReference type="ARBA" id="ARBA00023027"/>
    </source>
</evidence>
<dbReference type="SUPFAM" id="SSF51905">
    <property type="entry name" value="FAD/NAD(P)-binding domain"/>
    <property type="match status" value="1"/>
</dbReference>
<evidence type="ECO:0000256" key="2">
    <source>
        <dbReference type="ARBA" id="ARBA00004275"/>
    </source>
</evidence>
<evidence type="ECO:0000256" key="9">
    <source>
        <dbReference type="ARBA" id="ARBA00023128"/>
    </source>
</evidence>
<dbReference type="InterPro" id="IPR036188">
    <property type="entry name" value="FAD/NAD-bd_sf"/>
</dbReference>
<keyword evidence="14" id="KW-1185">Reference proteome</keyword>
<dbReference type="PANTHER" id="PTHR43706">
    <property type="entry name" value="NADH DEHYDROGENASE"/>
    <property type="match status" value="1"/>
</dbReference>
<dbReference type="GO" id="GO:0005777">
    <property type="term" value="C:peroxisome"/>
    <property type="evidence" value="ECO:0007669"/>
    <property type="project" value="UniProtKB-SubCell"/>
</dbReference>
<sequence>MQRITVIERFSKTFRDNPSLKLLIVFTVRFDKRITAFAEEKFHRDGIDVKTGSMVVKVGDKEISTKNVKRGEITSMPYGMAVWSTGIGTRPVIMEFMKHIGQGNRRVLATDEWLRVEGQDNEDIAAIFHKADKDNSGTLKEFQEVLNDICERYPQVELYLKNKKMSNVVDLLKESKGNDVKESVEVDIEEFKAALSQVDTDMKNLPATAQVASQQGVYLAKCFNRMEECEKNPEGPLRFRGEGRHRFHPFSRENACPGTDIWDSSHLWEESKQQHNFQEIGFQLAIAVSGSGILSNKSVGVQGHWLSLTGVHKFTPLSRLSFL</sequence>
<keyword evidence="5" id="KW-0472">Membrane</keyword>
<evidence type="ECO:0000256" key="1">
    <source>
        <dbReference type="ARBA" id="ARBA00004137"/>
    </source>
</evidence>
<comment type="similarity">
    <text evidence="3">Belongs to the NADH dehydrogenase family.</text>
</comment>
<keyword evidence="7" id="KW-0560">Oxidoreductase</keyword>
<proteinExistence type="inferred from homology"/>
<dbReference type="InterPro" id="IPR045024">
    <property type="entry name" value="NDH-2"/>
</dbReference>